<sequence>MMWAAGFLFPPLLFADATEWRINEGGFNPALTPRLATTAGGQPYVAYSDQEGRLLVGQPDLNSRVLSAPGHSAAGAVLESFGDRVYAAWLDGGTGEPPAIVFRALSPGNAWSDALILDSTSRPLPRIRLSGDQSGQIAAVWLGDAPETDGVEPEAENTGTPNYHLYGRRSNDGGKSWGDVQRITTGYDSGFWPALTMAGGRVHAFADVRRGSETLVVHAQGDDKLGWSEAESIKSVGSVLLIAATSAKNEPLAVWFGSEAGSYRLESAMRNGDRWKTYVFPGSDAYDIGSIALAAHEGFVYLAFSARSAQQTDQPRKNHIFYTRSSDGGLSWEPIQPFRRYPFQVTQDNFPQIALGKEGNVVIAWNDYRNLRGDLFYNISFDQGATWLDEDVPLDEPGVAEDRLFPFVRNFSGSNGTFYLLASRYRDDGLAVADLYLHALSIKPITRPLASSKQLGSSAQEKDLRARVSQFWKALVEADYKSAYALFDPYFRLRMPKQTYIAQSGRVKQLDFSIKDTKIEGKVARVAIEFTYEIPPLKMSLGGSYAKPPTMTRVEETWIYIDGDWFKEYHNEVGDFEFTRY</sequence>
<dbReference type="Gene3D" id="2.120.10.10">
    <property type="match status" value="1"/>
</dbReference>
<dbReference type="EMBL" id="NRRY01000003">
    <property type="protein sequence ID" value="MBK1617576.1"/>
    <property type="molecule type" value="Genomic_DNA"/>
</dbReference>
<evidence type="ECO:0000313" key="2">
    <source>
        <dbReference type="Proteomes" id="UP001138768"/>
    </source>
</evidence>
<evidence type="ECO:0000313" key="1">
    <source>
        <dbReference type="EMBL" id="MBK1617576.1"/>
    </source>
</evidence>
<protein>
    <recommendedName>
        <fullName evidence="3">Exo-alpha-sialidase</fullName>
    </recommendedName>
</protein>
<dbReference type="AlphaFoldDB" id="A0A9X0W698"/>
<keyword evidence="2" id="KW-1185">Reference proteome</keyword>
<reference evidence="1 2" key="1">
    <citation type="journal article" date="2020" name="Microorganisms">
        <title>Osmotic Adaptation and Compatible Solute Biosynthesis of Phototrophic Bacteria as Revealed from Genome Analyses.</title>
        <authorList>
            <person name="Imhoff J.F."/>
            <person name="Rahn T."/>
            <person name="Kunzel S."/>
            <person name="Keller A."/>
            <person name="Neulinger S.C."/>
        </authorList>
    </citation>
    <scope>NUCLEOTIDE SEQUENCE [LARGE SCALE GENOMIC DNA]</scope>
    <source>
        <strain evidence="1 2">DSM 25653</strain>
    </source>
</reference>
<evidence type="ECO:0008006" key="3">
    <source>
        <dbReference type="Google" id="ProtNLM"/>
    </source>
</evidence>
<comment type="caution">
    <text evidence="1">The sequence shown here is derived from an EMBL/GenBank/DDBJ whole genome shotgun (WGS) entry which is preliminary data.</text>
</comment>
<organism evidence="1 2">
    <name type="scientific">Lamprobacter modestohalophilus</name>
    <dbReference type="NCBI Taxonomy" id="1064514"/>
    <lineage>
        <taxon>Bacteria</taxon>
        <taxon>Pseudomonadati</taxon>
        <taxon>Pseudomonadota</taxon>
        <taxon>Gammaproteobacteria</taxon>
        <taxon>Chromatiales</taxon>
        <taxon>Chromatiaceae</taxon>
        <taxon>Lamprobacter</taxon>
    </lineage>
</organism>
<gene>
    <name evidence="1" type="ORF">CKO42_03730</name>
</gene>
<dbReference type="SUPFAM" id="SSF50939">
    <property type="entry name" value="Sialidases"/>
    <property type="match status" value="1"/>
</dbReference>
<name>A0A9X0W698_9GAMM</name>
<proteinExistence type="predicted"/>
<dbReference type="CDD" id="cd15482">
    <property type="entry name" value="Sialidase_non-viral"/>
    <property type="match status" value="1"/>
</dbReference>
<dbReference type="Proteomes" id="UP001138768">
    <property type="component" value="Unassembled WGS sequence"/>
</dbReference>
<dbReference type="RefSeq" id="WP_200239053.1">
    <property type="nucleotide sequence ID" value="NZ_NRRY01000003.1"/>
</dbReference>
<accession>A0A9X0W698</accession>
<dbReference type="InterPro" id="IPR036278">
    <property type="entry name" value="Sialidase_sf"/>
</dbReference>